<accession>A0A0P1G1M7</accession>
<feature type="transmembrane region" description="Helical" evidence="5">
    <location>
        <begin position="194"/>
        <end position="214"/>
    </location>
</feature>
<dbReference type="EMBL" id="CYSD01000012">
    <property type="protein sequence ID" value="CUH75708.1"/>
    <property type="molecule type" value="Genomic_DNA"/>
</dbReference>
<dbReference type="PANTHER" id="PTHR23514:SF13">
    <property type="entry name" value="INNER MEMBRANE PROTEIN YBJJ"/>
    <property type="match status" value="1"/>
</dbReference>
<dbReference type="Proteomes" id="UP000052022">
    <property type="component" value="Unassembled WGS sequence"/>
</dbReference>
<dbReference type="SUPFAM" id="SSF103473">
    <property type="entry name" value="MFS general substrate transporter"/>
    <property type="match status" value="1"/>
</dbReference>
<evidence type="ECO:0000256" key="5">
    <source>
        <dbReference type="SAM" id="Phobius"/>
    </source>
</evidence>
<comment type="subcellular location">
    <subcellularLocation>
        <location evidence="1">Membrane</location>
        <topology evidence="1">Multi-pass membrane protein</topology>
    </subcellularLocation>
</comment>
<protein>
    <submittedName>
        <fullName evidence="7">Inner membrane protein YbjJ</fullName>
    </submittedName>
</protein>
<dbReference type="Pfam" id="PF07690">
    <property type="entry name" value="MFS_1"/>
    <property type="match status" value="1"/>
</dbReference>
<evidence type="ECO:0000313" key="8">
    <source>
        <dbReference type="Proteomes" id="UP000052022"/>
    </source>
</evidence>
<dbReference type="PANTHER" id="PTHR23514">
    <property type="entry name" value="BYPASS OF STOP CODON PROTEIN 6"/>
    <property type="match status" value="1"/>
</dbReference>
<gene>
    <name evidence="7" type="primary">ybjJ</name>
    <name evidence="7" type="ORF">TRM7557_00521</name>
</gene>
<dbReference type="AlphaFoldDB" id="A0A0P1G1M7"/>
<feature type="transmembrane region" description="Helical" evidence="5">
    <location>
        <begin position="291"/>
        <end position="313"/>
    </location>
</feature>
<evidence type="ECO:0000259" key="6">
    <source>
        <dbReference type="PROSITE" id="PS50850"/>
    </source>
</evidence>
<dbReference type="Gene3D" id="1.20.1250.20">
    <property type="entry name" value="MFS general substrate transporter like domains"/>
    <property type="match status" value="2"/>
</dbReference>
<dbReference type="InterPro" id="IPR036259">
    <property type="entry name" value="MFS_trans_sf"/>
</dbReference>
<evidence type="ECO:0000256" key="4">
    <source>
        <dbReference type="ARBA" id="ARBA00023136"/>
    </source>
</evidence>
<evidence type="ECO:0000256" key="2">
    <source>
        <dbReference type="ARBA" id="ARBA00022692"/>
    </source>
</evidence>
<sequence>MDLRKDIAASWVPLKAFILMGLFWGAFGAYVPEIKAQAGLSDGQFGLALLCGAFGGLAAMWAAPRVDRGWGGWAMVGAAGLLIASFALPGLAQNWPMFAVAMLACMGTSGLLDVVMNVRLSGIEAESGRPLMNLNHAVYSFAYGGAALVAGLARENGVSAQVFFMCVCALSLGLAMGLYHVSTDRSTEDKSAETRLPVLLIALAGIAAAIGFVAEQATDNWSALHLERSYGGSAAEGALGPAMLGFTMGLGRMWGQVVLARLSEGRVLRLAALVSAAGTVLAAWAPSKGLAILGFAVLGLGVSVVAPMVLAWVGKTVAAKTRPMAISRVVFVSYSGFFLGPPALGLLAQMFGLPIAFTVLAGLLALIAVVLVPGMRKAA</sequence>
<organism evidence="7 8">
    <name type="scientific">Tritonibacter multivorans</name>
    <dbReference type="NCBI Taxonomy" id="928856"/>
    <lineage>
        <taxon>Bacteria</taxon>
        <taxon>Pseudomonadati</taxon>
        <taxon>Pseudomonadota</taxon>
        <taxon>Alphaproteobacteria</taxon>
        <taxon>Rhodobacterales</taxon>
        <taxon>Paracoccaceae</taxon>
        <taxon>Tritonibacter</taxon>
    </lineage>
</organism>
<feature type="transmembrane region" description="Helical" evidence="5">
    <location>
        <begin position="137"/>
        <end position="154"/>
    </location>
</feature>
<feature type="transmembrane region" description="Helical" evidence="5">
    <location>
        <begin position="350"/>
        <end position="372"/>
    </location>
</feature>
<keyword evidence="3 5" id="KW-1133">Transmembrane helix</keyword>
<feature type="transmembrane region" description="Helical" evidence="5">
    <location>
        <begin position="70"/>
        <end position="89"/>
    </location>
</feature>
<reference evidence="7 8" key="1">
    <citation type="submission" date="2015-09" db="EMBL/GenBank/DDBJ databases">
        <authorList>
            <consortium name="Swine Surveillance"/>
        </authorList>
    </citation>
    <scope>NUCLEOTIDE SEQUENCE [LARGE SCALE GENOMIC DNA]</scope>
    <source>
        <strain evidence="7 8">CECT 7557</strain>
    </source>
</reference>
<evidence type="ECO:0000256" key="1">
    <source>
        <dbReference type="ARBA" id="ARBA00004141"/>
    </source>
</evidence>
<keyword evidence="4 5" id="KW-0472">Membrane</keyword>
<feature type="transmembrane region" description="Helical" evidence="5">
    <location>
        <begin position="325"/>
        <end position="344"/>
    </location>
</feature>
<feature type="transmembrane region" description="Helical" evidence="5">
    <location>
        <begin position="43"/>
        <end position="63"/>
    </location>
</feature>
<feature type="transmembrane region" description="Helical" evidence="5">
    <location>
        <begin position="267"/>
        <end position="285"/>
    </location>
</feature>
<keyword evidence="8" id="KW-1185">Reference proteome</keyword>
<dbReference type="InterPro" id="IPR051788">
    <property type="entry name" value="MFS_Transporter"/>
</dbReference>
<feature type="transmembrane region" description="Helical" evidence="5">
    <location>
        <begin position="160"/>
        <end position="182"/>
    </location>
</feature>
<dbReference type="InterPro" id="IPR020846">
    <property type="entry name" value="MFS_dom"/>
</dbReference>
<feature type="transmembrane region" description="Helical" evidence="5">
    <location>
        <begin position="95"/>
        <end position="116"/>
    </location>
</feature>
<dbReference type="RefSeq" id="WP_058288651.1">
    <property type="nucleotide sequence ID" value="NZ_CYSD01000012.1"/>
</dbReference>
<keyword evidence="2 5" id="KW-0812">Transmembrane</keyword>
<dbReference type="CDD" id="cd17393">
    <property type="entry name" value="MFS_MosC_like"/>
    <property type="match status" value="1"/>
</dbReference>
<dbReference type="GO" id="GO:0022857">
    <property type="term" value="F:transmembrane transporter activity"/>
    <property type="evidence" value="ECO:0007669"/>
    <property type="project" value="InterPro"/>
</dbReference>
<dbReference type="GO" id="GO:0016020">
    <property type="term" value="C:membrane"/>
    <property type="evidence" value="ECO:0007669"/>
    <property type="project" value="UniProtKB-SubCell"/>
</dbReference>
<evidence type="ECO:0000313" key="7">
    <source>
        <dbReference type="EMBL" id="CUH75708.1"/>
    </source>
</evidence>
<dbReference type="PROSITE" id="PS50850">
    <property type="entry name" value="MFS"/>
    <property type="match status" value="1"/>
</dbReference>
<name>A0A0P1G1M7_9RHOB</name>
<dbReference type="STRING" id="928856.SAMN04488049_103262"/>
<dbReference type="InterPro" id="IPR011701">
    <property type="entry name" value="MFS"/>
</dbReference>
<feature type="transmembrane region" description="Helical" evidence="5">
    <location>
        <begin position="12"/>
        <end position="31"/>
    </location>
</feature>
<evidence type="ECO:0000256" key="3">
    <source>
        <dbReference type="ARBA" id="ARBA00022989"/>
    </source>
</evidence>
<feature type="domain" description="Major facilitator superfamily (MFS) profile" evidence="6">
    <location>
        <begin position="197"/>
        <end position="379"/>
    </location>
</feature>
<proteinExistence type="predicted"/>
<feature type="transmembrane region" description="Helical" evidence="5">
    <location>
        <begin position="234"/>
        <end position="255"/>
    </location>
</feature>